<dbReference type="AlphaFoldDB" id="A0AAV3PPW0"/>
<dbReference type="PANTHER" id="PTHR46898:SF3">
    <property type="entry name" value="FUNGAL LIPASE-LIKE DOMAIN-CONTAINING PROTEIN"/>
    <property type="match status" value="1"/>
</dbReference>
<evidence type="ECO:0000256" key="7">
    <source>
        <dbReference type="SAM" id="MobiDB-lite"/>
    </source>
</evidence>
<evidence type="ECO:0000256" key="3">
    <source>
        <dbReference type="ARBA" id="ARBA00022490"/>
    </source>
</evidence>
<evidence type="ECO:0000256" key="1">
    <source>
        <dbReference type="ARBA" id="ARBA00004123"/>
    </source>
</evidence>
<organism evidence="10 11">
    <name type="scientific">Lithospermum erythrorhizon</name>
    <name type="common">Purple gromwell</name>
    <name type="synonym">Lithospermum officinale var. erythrorhizon</name>
    <dbReference type="NCBI Taxonomy" id="34254"/>
    <lineage>
        <taxon>Eukaryota</taxon>
        <taxon>Viridiplantae</taxon>
        <taxon>Streptophyta</taxon>
        <taxon>Embryophyta</taxon>
        <taxon>Tracheophyta</taxon>
        <taxon>Spermatophyta</taxon>
        <taxon>Magnoliopsida</taxon>
        <taxon>eudicotyledons</taxon>
        <taxon>Gunneridae</taxon>
        <taxon>Pentapetalae</taxon>
        <taxon>asterids</taxon>
        <taxon>lamiids</taxon>
        <taxon>Boraginales</taxon>
        <taxon>Boraginaceae</taxon>
        <taxon>Boraginoideae</taxon>
        <taxon>Lithospermeae</taxon>
        <taxon>Lithospermum</taxon>
    </lineage>
</organism>
<keyword evidence="3" id="KW-0963">Cytoplasm</keyword>
<gene>
    <name evidence="10" type="ORF">LIER_11298</name>
</gene>
<dbReference type="InterPro" id="IPR002921">
    <property type="entry name" value="Fungal_lipase-type"/>
</dbReference>
<comment type="subcellular location">
    <subcellularLocation>
        <location evidence="2">Cytoplasm</location>
    </subcellularLocation>
    <subcellularLocation>
        <location evidence="1">Nucleus</location>
    </subcellularLocation>
</comment>
<keyword evidence="11" id="KW-1185">Reference proteome</keyword>
<reference evidence="10 11" key="1">
    <citation type="submission" date="2024-01" db="EMBL/GenBank/DDBJ databases">
        <title>The complete chloroplast genome sequence of Lithospermum erythrorhizon: insights into the phylogenetic relationship among Boraginaceae species and the maternal lineages of purple gromwells.</title>
        <authorList>
            <person name="Okada T."/>
            <person name="Watanabe K."/>
        </authorList>
    </citation>
    <scope>NUCLEOTIDE SEQUENCE [LARGE SCALE GENOMIC DNA]</scope>
</reference>
<dbReference type="GO" id="GO:0005737">
    <property type="term" value="C:cytoplasm"/>
    <property type="evidence" value="ECO:0007669"/>
    <property type="project" value="UniProtKB-SubCell"/>
</dbReference>
<dbReference type="InterPro" id="IPR044603">
    <property type="entry name" value="SAG101-like"/>
</dbReference>
<dbReference type="Gene3D" id="3.40.50.1820">
    <property type="entry name" value="alpha/beta hydrolase"/>
    <property type="match status" value="1"/>
</dbReference>
<dbReference type="InterPro" id="IPR041266">
    <property type="entry name" value="EDS1_EP"/>
</dbReference>
<name>A0AAV3PPW0_LITER</name>
<feature type="region of interest" description="Disordered" evidence="7">
    <location>
        <begin position="290"/>
        <end position="309"/>
    </location>
</feature>
<evidence type="ECO:0000259" key="9">
    <source>
        <dbReference type="Pfam" id="PF18117"/>
    </source>
</evidence>
<sequence length="602" mass="69186">MQTAETMNQSLFSSGLELAGLIESSDVLLQAWNAIYNIHAQTHPVDPTRPVSVKYNIYKYPSNITILAFASSPTYSTAEDVLGGDSELEVIGSLSIFNFIGTKVNLSVSIHKLAVNLFTSIENELSSLKQQLGDTSTLIITGHSLGGSVASLFTLWLLNSMSLKDTKPPLCITFGSPLLGDNRLQRVIAERPLWNACFLNVVSNQDHIPRLFTSSENPLSNATSSQNSGYRPFGTFLIYSDTGCTCFEDSEAILDVLRALEVVNDRNQDPSRFSRVINYGSILDPLKNNTIRKGASRPRNPVSRRPRFRNNSVFDPLQAEIILELEAAGIKNIQQQETDAMRSLISLLKERQDQVLKRKKNKFDPNKKLNEMKIHMTYLEWYKKATMDRGGYYDSYKNKDLGSREEVKSRGEIVTRQRKLTQYWKRMISEVEKLPPQEVVFFRTRWFFSGTNYRRMIEPLDIADYYMRGKRDYVHRERSQHYVLLQQWLNDDNSGGNSKERNQACSLTEDSCFWAYVEEAIISCEILKDDLSSLDDRTSAEDNLKIFEHYVMNEIDLYAVSSEIFHPKSSFMRWWNEYSNMKGPSYNSELSDFMKNHRHEYK</sequence>
<dbReference type="InterPro" id="IPR029058">
    <property type="entry name" value="AB_hydrolase_fold"/>
</dbReference>
<feature type="domain" description="EDS1 EP" evidence="9">
    <location>
        <begin position="379"/>
        <end position="593"/>
    </location>
</feature>
<protein>
    <submittedName>
        <fullName evidence="10">Esterase</fullName>
    </submittedName>
</protein>
<keyword evidence="4" id="KW-0378">Hydrolase</keyword>
<comment type="caution">
    <text evidence="10">The sequence shown here is derived from an EMBL/GenBank/DDBJ whole genome shotgun (WGS) entry which is preliminary data.</text>
</comment>
<dbReference type="SUPFAM" id="SSF53474">
    <property type="entry name" value="alpha/beta-Hydrolases"/>
    <property type="match status" value="1"/>
</dbReference>
<evidence type="ECO:0000313" key="10">
    <source>
        <dbReference type="EMBL" id="GAA0152942.1"/>
    </source>
</evidence>
<feature type="domain" description="Fungal lipase-type" evidence="8">
    <location>
        <begin position="107"/>
        <end position="213"/>
    </location>
</feature>
<evidence type="ECO:0000256" key="6">
    <source>
        <dbReference type="ARBA" id="ARBA00023242"/>
    </source>
</evidence>
<dbReference type="PANTHER" id="PTHR46898">
    <property type="entry name" value="SENESCENCE-ASSOCIATED CARBOXYLESTERASE 101"/>
    <property type="match status" value="1"/>
</dbReference>
<dbReference type="EMBL" id="BAABME010002085">
    <property type="protein sequence ID" value="GAA0152942.1"/>
    <property type="molecule type" value="Genomic_DNA"/>
</dbReference>
<evidence type="ECO:0000256" key="2">
    <source>
        <dbReference type="ARBA" id="ARBA00004496"/>
    </source>
</evidence>
<keyword evidence="5" id="KW-0611">Plant defense</keyword>
<dbReference type="GO" id="GO:0005634">
    <property type="term" value="C:nucleus"/>
    <property type="evidence" value="ECO:0007669"/>
    <property type="project" value="UniProtKB-SubCell"/>
</dbReference>
<dbReference type="Pfam" id="PF18117">
    <property type="entry name" value="EDS1_EP"/>
    <property type="match status" value="1"/>
</dbReference>
<evidence type="ECO:0000256" key="4">
    <source>
        <dbReference type="ARBA" id="ARBA00022801"/>
    </source>
</evidence>
<accession>A0AAV3PPW0</accession>
<evidence type="ECO:0000313" key="11">
    <source>
        <dbReference type="Proteomes" id="UP001454036"/>
    </source>
</evidence>
<keyword evidence="6" id="KW-0539">Nucleus</keyword>
<dbReference type="GO" id="GO:0006629">
    <property type="term" value="P:lipid metabolic process"/>
    <property type="evidence" value="ECO:0007669"/>
    <property type="project" value="InterPro"/>
</dbReference>
<evidence type="ECO:0000259" key="8">
    <source>
        <dbReference type="Pfam" id="PF01764"/>
    </source>
</evidence>
<dbReference type="Proteomes" id="UP001454036">
    <property type="component" value="Unassembled WGS sequence"/>
</dbReference>
<dbReference type="Pfam" id="PF01764">
    <property type="entry name" value="Lipase_3"/>
    <property type="match status" value="1"/>
</dbReference>
<dbReference type="GO" id="GO:0052689">
    <property type="term" value="F:carboxylic ester hydrolase activity"/>
    <property type="evidence" value="ECO:0007669"/>
    <property type="project" value="InterPro"/>
</dbReference>
<proteinExistence type="predicted"/>
<evidence type="ECO:0000256" key="5">
    <source>
        <dbReference type="ARBA" id="ARBA00022821"/>
    </source>
</evidence>
<dbReference type="GO" id="GO:0006952">
    <property type="term" value="P:defense response"/>
    <property type="evidence" value="ECO:0007669"/>
    <property type="project" value="UniProtKB-KW"/>
</dbReference>